<keyword evidence="3" id="KW-1185">Reference proteome</keyword>
<dbReference type="PROSITE" id="PS50075">
    <property type="entry name" value="CARRIER"/>
    <property type="match status" value="1"/>
</dbReference>
<dbReference type="Gene3D" id="1.10.1200.10">
    <property type="entry name" value="ACP-like"/>
    <property type="match status" value="1"/>
</dbReference>
<dbReference type="InParanoid" id="A0A2S8SW03"/>
<dbReference type="AlphaFoldDB" id="A0A2S8SW03"/>
<dbReference type="EMBL" id="NIGF01000003">
    <property type="protein sequence ID" value="PQV64981.1"/>
    <property type="molecule type" value="Genomic_DNA"/>
</dbReference>
<comment type="caution">
    <text evidence="2">The sequence shown here is derived from an EMBL/GenBank/DDBJ whole genome shotgun (WGS) entry which is preliminary data.</text>
</comment>
<evidence type="ECO:0000259" key="1">
    <source>
        <dbReference type="PROSITE" id="PS50075"/>
    </source>
</evidence>
<feature type="domain" description="Carrier" evidence="1">
    <location>
        <begin position="2"/>
        <end position="81"/>
    </location>
</feature>
<dbReference type="InterPro" id="IPR036736">
    <property type="entry name" value="ACP-like_sf"/>
</dbReference>
<proteinExistence type="predicted"/>
<evidence type="ECO:0000313" key="3">
    <source>
        <dbReference type="Proteomes" id="UP000237684"/>
    </source>
</evidence>
<gene>
    <name evidence="2" type="ORF">B1R32_103251</name>
</gene>
<name>A0A2S8SW03_9BACT</name>
<dbReference type="OrthoDB" id="9803943at2"/>
<evidence type="ECO:0000313" key="2">
    <source>
        <dbReference type="EMBL" id="PQV64981.1"/>
    </source>
</evidence>
<dbReference type="SUPFAM" id="SSF47336">
    <property type="entry name" value="ACP-like"/>
    <property type="match status" value="1"/>
</dbReference>
<dbReference type="InterPro" id="IPR009081">
    <property type="entry name" value="PP-bd_ACP"/>
</dbReference>
<dbReference type="Pfam" id="PF00550">
    <property type="entry name" value="PP-binding"/>
    <property type="match status" value="1"/>
</dbReference>
<dbReference type="RefSeq" id="WP_105482847.1">
    <property type="nucleotide sequence ID" value="NZ_NIGF01000003.1"/>
</dbReference>
<protein>
    <submittedName>
        <fullName evidence="2">Acyl carrier protein</fullName>
    </submittedName>
</protein>
<organism evidence="2 3">
    <name type="scientific">Abditibacterium utsteinense</name>
    <dbReference type="NCBI Taxonomy" id="1960156"/>
    <lineage>
        <taxon>Bacteria</taxon>
        <taxon>Pseudomonadati</taxon>
        <taxon>Abditibacteriota</taxon>
        <taxon>Abditibacteriia</taxon>
        <taxon>Abditibacteriales</taxon>
        <taxon>Abditibacteriaceae</taxon>
        <taxon>Abditibacterium</taxon>
    </lineage>
</organism>
<reference evidence="2 3" key="1">
    <citation type="journal article" date="2018" name="Syst. Appl. Microbiol.">
        <title>Abditibacterium utsteinense sp. nov., the first cultivated member of candidate phylum FBP, isolated from ice-free Antarctic soil samples.</title>
        <authorList>
            <person name="Tahon G."/>
            <person name="Tytgat B."/>
            <person name="Lebbe L."/>
            <person name="Carlier A."/>
            <person name="Willems A."/>
        </authorList>
    </citation>
    <scope>NUCLEOTIDE SEQUENCE [LARGE SCALE GENOMIC DNA]</scope>
    <source>
        <strain evidence="2 3">LMG 29911</strain>
    </source>
</reference>
<sequence length="82" mass="9112">MNELKLRLKKMIVERLFLPILPAEIADDAPLMETYDIDSVALFELVVGLEDEFGISLEDADFQVSAFQSVNSMAAFVSQKSG</sequence>
<accession>A0A2S8SW03</accession>
<dbReference type="Proteomes" id="UP000237684">
    <property type="component" value="Unassembled WGS sequence"/>
</dbReference>